<proteinExistence type="inferred from homology"/>
<dbReference type="STRING" id="869210.Marky_1303"/>
<sequence>MKRSWMLAATLALGLAQAQTVNLMWSGAITGPTSDAGAPYAAGVEDYCRYANETNAVPGVTFNCIVRDDQYNNANTQRNFEEAIDLEVPIFLGYSTGGTLQLKPLVQEVGVPVVPASMHIGNIDPPNNDYIFLPTTSYSEQVIALLEFIAKESPGAKVALVVHPSAFGRAPIEDARRAAEELGIEIVEVQETGANLDYTAMLTRFAERGVQYVVHQNVAGPVAQILKDSKRLGLNLKHAGAHYTGGEDLLRLAGDAADGFLWATSFYLWNEDAPGIRLQRELGERYGRSEDIIRSVNYTNGMMAAGIAIEAVRIAKEKFGEVNAETVYQALMEMNWDSGFGVGPVTYGPDDHTGVDHLRVLQAKDGAFQPISEPFTSALFRKVHFQQ</sequence>
<dbReference type="EMBL" id="CP002630">
    <property type="protein sequence ID" value="AEB12040.1"/>
    <property type="molecule type" value="Genomic_DNA"/>
</dbReference>
<evidence type="ECO:0000259" key="4">
    <source>
        <dbReference type="Pfam" id="PF13458"/>
    </source>
</evidence>
<evidence type="ECO:0000313" key="5">
    <source>
        <dbReference type="EMBL" id="AEB12040.1"/>
    </source>
</evidence>
<dbReference type="InterPro" id="IPR028081">
    <property type="entry name" value="Leu-bd"/>
</dbReference>
<dbReference type="Pfam" id="PF13458">
    <property type="entry name" value="Peripla_BP_6"/>
    <property type="match status" value="1"/>
</dbReference>
<evidence type="ECO:0000256" key="3">
    <source>
        <dbReference type="SAM" id="SignalP"/>
    </source>
</evidence>
<dbReference type="KEGG" id="mhd:Marky_1303"/>
<evidence type="ECO:0000313" key="6">
    <source>
        <dbReference type="Proteomes" id="UP000007030"/>
    </source>
</evidence>
<dbReference type="CDD" id="cd06334">
    <property type="entry name" value="PBP1_ABC_ligand_binding-like"/>
    <property type="match status" value="1"/>
</dbReference>
<feature type="signal peptide" evidence="3">
    <location>
        <begin position="1"/>
        <end position="18"/>
    </location>
</feature>
<dbReference type="InterPro" id="IPR028082">
    <property type="entry name" value="Peripla_BP_I"/>
</dbReference>
<name>F2NK69_MARHT</name>
<organism evidence="5 6">
    <name type="scientific">Marinithermus hydrothermalis (strain DSM 14884 / JCM 11576 / T1)</name>
    <dbReference type="NCBI Taxonomy" id="869210"/>
    <lineage>
        <taxon>Bacteria</taxon>
        <taxon>Thermotogati</taxon>
        <taxon>Deinococcota</taxon>
        <taxon>Deinococci</taxon>
        <taxon>Thermales</taxon>
        <taxon>Thermaceae</taxon>
        <taxon>Marinithermus</taxon>
    </lineage>
</organism>
<comment type="similarity">
    <text evidence="1">Belongs to the leucine-binding protein family.</text>
</comment>
<evidence type="ECO:0000256" key="1">
    <source>
        <dbReference type="ARBA" id="ARBA00010062"/>
    </source>
</evidence>
<dbReference type="PANTHER" id="PTHR47235">
    <property type="entry name" value="BLR6548 PROTEIN"/>
    <property type="match status" value="1"/>
</dbReference>
<feature type="domain" description="Leucine-binding protein" evidence="4">
    <location>
        <begin position="27"/>
        <end position="366"/>
    </location>
</feature>
<dbReference type="OrthoDB" id="24024at2"/>
<dbReference type="SUPFAM" id="SSF53822">
    <property type="entry name" value="Periplasmic binding protein-like I"/>
    <property type="match status" value="1"/>
</dbReference>
<dbReference type="HOGENOM" id="CLU_027128_7_3_0"/>
<reference evidence="5 6" key="1">
    <citation type="journal article" date="2012" name="Stand. Genomic Sci.">
        <title>Complete genome sequence of the aerobic, heterotroph Marinithermus hydrothermalis type strain (T1(T)) from a deep-sea hydrothermal vent chimney.</title>
        <authorList>
            <person name="Copeland A."/>
            <person name="Gu W."/>
            <person name="Yasawong M."/>
            <person name="Lapidus A."/>
            <person name="Lucas S."/>
            <person name="Deshpande S."/>
            <person name="Pagani I."/>
            <person name="Tapia R."/>
            <person name="Cheng J.F."/>
            <person name="Goodwin L.A."/>
            <person name="Pitluck S."/>
            <person name="Liolios K."/>
            <person name="Ivanova N."/>
            <person name="Mavromatis K."/>
            <person name="Mikhailova N."/>
            <person name="Pati A."/>
            <person name="Chen A."/>
            <person name="Palaniappan K."/>
            <person name="Land M."/>
            <person name="Pan C."/>
            <person name="Brambilla E.M."/>
            <person name="Rohde M."/>
            <person name="Tindall B.J."/>
            <person name="Sikorski J."/>
            <person name="Goker M."/>
            <person name="Detter J.C."/>
            <person name="Bristow J."/>
            <person name="Eisen J.A."/>
            <person name="Markowitz V."/>
            <person name="Hugenholtz P."/>
            <person name="Kyrpides N.C."/>
            <person name="Klenk H.P."/>
            <person name="Woyke T."/>
        </authorList>
    </citation>
    <scope>NUCLEOTIDE SEQUENCE [LARGE SCALE GENOMIC DNA]</scope>
    <source>
        <strain evidence="6">DSM 14884 / JCM 11576 / T1</strain>
    </source>
</reference>
<feature type="chain" id="PRO_5003287045" evidence="3">
    <location>
        <begin position="19"/>
        <end position="387"/>
    </location>
</feature>
<dbReference type="Gene3D" id="3.40.50.2300">
    <property type="match status" value="2"/>
</dbReference>
<dbReference type="PANTHER" id="PTHR47235:SF1">
    <property type="entry name" value="BLR6548 PROTEIN"/>
    <property type="match status" value="1"/>
</dbReference>
<accession>F2NK69</accession>
<gene>
    <name evidence="5" type="ordered locus">Marky_1303</name>
</gene>
<evidence type="ECO:0000256" key="2">
    <source>
        <dbReference type="ARBA" id="ARBA00022729"/>
    </source>
</evidence>
<keyword evidence="2 3" id="KW-0732">Signal</keyword>
<dbReference type="AlphaFoldDB" id="F2NK69"/>
<keyword evidence="6" id="KW-1185">Reference proteome</keyword>
<dbReference type="Proteomes" id="UP000007030">
    <property type="component" value="Chromosome"/>
</dbReference>
<dbReference type="RefSeq" id="WP_013704087.1">
    <property type="nucleotide sequence ID" value="NC_015387.1"/>
</dbReference>
<protein>
    <submittedName>
        <fullName evidence="5">Amino acid/amide ABC transporter substrate-binding protein, haat family</fullName>
    </submittedName>
</protein>
<dbReference type="eggNOG" id="COG0683">
    <property type="taxonomic scope" value="Bacteria"/>
</dbReference>